<organism evidence="1 3">
    <name type="scientific">Rhizophagus clarus</name>
    <dbReference type="NCBI Taxonomy" id="94130"/>
    <lineage>
        <taxon>Eukaryota</taxon>
        <taxon>Fungi</taxon>
        <taxon>Fungi incertae sedis</taxon>
        <taxon>Mucoromycota</taxon>
        <taxon>Glomeromycotina</taxon>
        <taxon>Glomeromycetes</taxon>
        <taxon>Glomerales</taxon>
        <taxon>Glomeraceae</taxon>
        <taxon>Rhizophagus</taxon>
    </lineage>
</organism>
<dbReference type="Proteomes" id="UP000615446">
    <property type="component" value="Unassembled WGS sequence"/>
</dbReference>
<reference evidence="1 3" key="1">
    <citation type="submission" date="2017-11" db="EMBL/GenBank/DDBJ databases">
        <title>The genome of Rhizophagus clarus HR1 reveals common genetic basis of auxotrophy among arbuscular mycorrhizal fungi.</title>
        <authorList>
            <person name="Kobayashi Y."/>
        </authorList>
    </citation>
    <scope>NUCLEOTIDE SEQUENCE [LARGE SCALE GENOMIC DNA]</scope>
    <source>
        <strain evidence="1 3">HR1</strain>
    </source>
</reference>
<accession>A0A2Z6RCH9</accession>
<evidence type="ECO:0000313" key="3">
    <source>
        <dbReference type="Proteomes" id="UP000247702"/>
    </source>
</evidence>
<dbReference type="AlphaFoldDB" id="A0A2Z6RCH9"/>
<evidence type="ECO:0000313" key="2">
    <source>
        <dbReference type="EMBL" id="GES99919.1"/>
    </source>
</evidence>
<proteinExistence type="predicted"/>
<dbReference type="EMBL" id="BLAL01000285">
    <property type="protein sequence ID" value="GES99919.1"/>
    <property type="molecule type" value="Genomic_DNA"/>
</dbReference>
<keyword evidence="3" id="KW-1185">Reference proteome</keyword>
<evidence type="ECO:0000313" key="1">
    <source>
        <dbReference type="EMBL" id="GBB99853.1"/>
    </source>
</evidence>
<dbReference type="Proteomes" id="UP000247702">
    <property type="component" value="Unassembled WGS sequence"/>
</dbReference>
<protein>
    <submittedName>
        <fullName evidence="1">Uncharacterized protein</fullName>
    </submittedName>
</protein>
<reference evidence="2" key="2">
    <citation type="submission" date="2019-10" db="EMBL/GenBank/DDBJ databases">
        <title>Conservation and host-specific expression of non-tandemly repeated heterogenous ribosome RNA gene in arbuscular mycorrhizal fungi.</title>
        <authorList>
            <person name="Maeda T."/>
            <person name="Kobayashi Y."/>
            <person name="Nakagawa T."/>
            <person name="Ezawa T."/>
            <person name="Yamaguchi K."/>
            <person name="Bino T."/>
            <person name="Nishimoto Y."/>
            <person name="Shigenobu S."/>
            <person name="Kawaguchi M."/>
        </authorList>
    </citation>
    <scope>NUCLEOTIDE SEQUENCE</scope>
    <source>
        <strain evidence="2">HR1</strain>
    </source>
</reference>
<dbReference type="EMBL" id="BEXD01002956">
    <property type="protein sequence ID" value="GBB99853.1"/>
    <property type="molecule type" value="Genomic_DNA"/>
</dbReference>
<gene>
    <name evidence="2" type="ORF">RCL2_002639800</name>
    <name evidence="1" type="ORF">RclHR1_36590002</name>
</gene>
<name>A0A2Z6RCH9_9GLOM</name>
<comment type="caution">
    <text evidence="1">The sequence shown here is derived from an EMBL/GenBank/DDBJ whole genome shotgun (WGS) entry which is preliminary data.</text>
</comment>
<dbReference type="OrthoDB" id="2314616at2759"/>
<sequence length="214" mass="25308">MEIETAKLEFNTLKSKNFKIIEPFRKLCRENETLVTRMMKNIEDRSSENLVELCSSIKRVTSMMEQRNGITQDLFILTNRLLKKAENSEALRGYRDWISYFCKAMKKELGANVWTDVQFAVYRKIRGEKLNYVHSEQECISRLTKVLEDIDMSLQDFELLILMKIKSNKEFHGDELETVAQAKERLQKFPGEMTCFKEPLLKLFNACDIWDRQL</sequence>